<feature type="compositionally biased region" description="Basic residues" evidence="5">
    <location>
        <begin position="1"/>
        <end position="21"/>
    </location>
</feature>
<dbReference type="PROSITE" id="PS51192">
    <property type="entry name" value="HELICASE_ATP_BIND_1"/>
    <property type="match status" value="1"/>
</dbReference>
<dbReference type="InterPro" id="IPR001650">
    <property type="entry name" value="Helicase_C-like"/>
</dbReference>
<dbReference type="OrthoDB" id="9807155at2"/>
<keyword evidence="8" id="KW-1185">Reference proteome</keyword>
<dbReference type="SMART" id="SM00487">
    <property type="entry name" value="DEXDc"/>
    <property type="match status" value="1"/>
</dbReference>
<keyword evidence="3 7" id="KW-0347">Helicase</keyword>
<evidence type="ECO:0000256" key="1">
    <source>
        <dbReference type="ARBA" id="ARBA00022741"/>
    </source>
</evidence>
<evidence type="ECO:0000256" key="4">
    <source>
        <dbReference type="ARBA" id="ARBA00022840"/>
    </source>
</evidence>
<dbReference type="InterPro" id="IPR014001">
    <property type="entry name" value="Helicase_ATP-bd"/>
</dbReference>
<dbReference type="AlphaFoldDB" id="A0A401FQ48"/>
<feature type="domain" description="Helicase ATP-binding" evidence="6">
    <location>
        <begin position="57"/>
        <end position="217"/>
    </location>
</feature>
<feature type="region of interest" description="Disordered" evidence="5">
    <location>
        <begin position="1"/>
        <end position="29"/>
    </location>
</feature>
<evidence type="ECO:0000256" key="2">
    <source>
        <dbReference type="ARBA" id="ARBA00022801"/>
    </source>
</evidence>
<organism evidence="7 8">
    <name type="scientific">Desulfonema ishimotonii</name>
    <dbReference type="NCBI Taxonomy" id="45657"/>
    <lineage>
        <taxon>Bacteria</taxon>
        <taxon>Pseudomonadati</taxon>
        <taxon>Thermodesulfobacteriota</taxon>
        <taxon>Desulfobacteria</taxon>
        <taxon>Desulfobacterales</taxon>
        <taxon>Desulfococcaceae</taxon>
        <taxon>Desulfonema</taxon>
    </lineage>
</organism>
<accession>A0A401FQ48</accession>
<dbReference type="PANTHER" id="PTHR12131">
    <property type="entry name" value="ATP-DEPENDENT RNA AND DNA HELICASE"/>
    <property type="match status" value="1"/>
</dbReference>
<dbReference type="InterPro" id="IPR027417">
    <property type="entry name" value="P-loop_NTPase"/>
</dbReference>
<dbReference type="InterPro" id="IPR012961">
    <property type="entry name" value="Ski2/MTR4_C"/>
</dbReference>
<dbReference type="Pfam" id="PF00270">
    <property type="entry name" value="DEAD"/>
    <property type="match status" value="1"/>
</dbReference>
<dbReference type="PANTHER" id="PTHR12131:SF1">
    <property type="entry name" value="ATP-DEPENDENT RNA HELICASE SUPV3L1, MITOCHONDRIAL-RELATED"/>
    <property type="match status" value="1"/>
</dbReference>
<dbReference type="RefSeq" id="WP_124326655.1">
    <property type="nucleotide sequence ID" value="NZ_BEXT01000001.1"/>
</dbReference>
<keyword evidence="2" id="KW-0378">Hydrolase</keyword>
<proteinExistence type="predicted"/>
<dbReference type="GO" id="GO:0003676">
    <property type="term" value="F:nucleic acid binding"/>
    <property type="evidence" value="ECO:0007669"/>
    <property type="project" value="InterPro"/>
</dbReference>
<evidence type="ECO:0000259" key="6">
    <source>
        <dbReference type="PROSITE" id="PS51192"/>
    </source>
</evidence>
<keyword evidence="1" id="KW-0547">Nucleotide-binding</keyword>
<evidence type="ECO:0000313" key="8">
    <source>
        <dbReference type="Proteomes" id="UP000288096"/>
    </source>
</evidence>
<dbReference type="Pfam" id="PF08148">
    <property type="entry name" value="DSHCT"/>
    <property type="match status" value="1"/>
</dbReference>
<dbReference type="SUPFAM" id="SSF52540">
    <property type="entry name" value="P-loop containing nucleoside triphosphate hydrolases"/>
    <property type="match status" value="1"/>
</dbReference>
<dbReference type="Gene3D" id="1.10.3380.30">
    <property type="match status" value="1"/>
</dbReference>
<dbReference type="InterPro" id="IPR011545">
    <property type="entry name" value="DEAD/DEAH_box_helicase_dom"/>
</dbReference>
<dbReference type="GO" id="GO:0055087">
    <property type="term" value="C:Ski complex"/>
    <property type="evidence" value="ECO:0007669"/>
    <property type="project" value="TreeGrafter"/>
</dbReference>
<dbReference type="GO" id="GO:0005524">
    <property type="term" value="F:ATP binding"/>
    <property type="evidence" value="ECO:0007669"/>
    <property type="project" value="UniProtKB-KW"/>
</dbReference>
<dbReference type="GO" id="GO:0016787">
    <property type="term" value="F:hydrolase activity"/>
    <property type="evidence" value="ECO:0007669"/>
    <property type="project" value="UniProtKB-KW"/>
</dbReference>
<keyword evidence="4" id="KW-0067">ATP-binding</keyword>
<sequence>MQKTHPTGKPKRPFKPKRRPPFNKIRPGADPRLRTVFSTIGTPEKMPFRPDPFQLEALSAIKTSDCLVTAPTGAGKTWIAIEAIRHIRDQGGSAWYASPLKALTNSKYIEFSEVFGPENVGILTGDRKENPDAPIIVGTTEILRNQLYDAMHEGEDLSTDFVILDEAHYLGDEDRGVVWEEVMIYLPPRIPLLMLSATVGNAGQIAAWLSAIRERECVVVAETRRPVPLFPLFFHPSGTLMPLMAGGNTGKRLYKKVNDCITGKRPPALARPGRLPPFGEILNVLRKYRLLPAIFFLKSRADCDNALDLCPQNRITDPERQERIQARIAEFAEQAPRIAGQGQIWHLENLAVGAHHSGQLPIWKMLVESLMTDGLLDAVFATSTVAAGVNFPARTIVFLNSDRFNGVDFMPLTPTEFHQMTGRAGRRGMDKIGFAAAIPGKYMDIRCVGKLVNAQAADVLSQIRINFSMTLNLLLSHNPKQIEAMLRRSFAAYLMGKKKRKKQDGAPLASGNENLREDFRRHFQFLMDIGYVSEDGTLTEDGVWASQLRVDQPLLIAEGFRKRLFPVGDPRMLAAIITSFVNEREVNDRLDKEVVPNQLTKHFKKITKGLAPFQTLMFEQGFGIRPLYLRPALTMFLWASGLYPWEEVLRISELAEGDLAMLVLRTADNLRHIVALRQVFPKASEAASKALEMILRDPVVTLLG</sequence>
<evidence type="ECO:0000313" key="7">
    <source>
        <dbReference type="EMBL" id="GBC59116.1"/>
    </source>
</evidence>
<dbReference type="SMART" id="SM01142">
    <property type="entry name" value="DSHCT"/>
    <property type="match status" value="1"/>
</dbReference>
<protein>
    <submittedName>
        <fullName evidence="7">ATP-dependent DNA helicase</fullName>
    </submittedName>
</protein>
<dbReference type="Gene3D" id="3.40.50.300">
    <property type="entry name" value="P-loop containing nucleotide triphosphate hydrolases"/>
    <property type="match status" value="2"/>
</dbReference>
<reference evidence="8" key="2">
    <citation type="submission" date="2019-01" db="EMBL/GenBank/DDBJ databases">
        <title>Genome sequence of Desulfonema ishimotonii strain Tokyo 01.</title>
        <authorList>
            <person name="Fukui M."/>
        </authorList>
    </citation>
    <scope>NUCLEOTIDE SEQUENCE [LARGE SCALE GENOMIC DNA]</scope>
    <source>
        <strain evidence="8">Tokyo 01</strain>
    </source>
</reference>
<dbReference type="Proteomes" id="UP000288096">
    <property type="component" value="Unassembled WGS sequence"/>
</dbReference>
<evidence type="ECO:0000256" key="3">
    <source>
        <dbReference type="ARBA" id="ARBA00022806"/>
    </source>
</evidence>
<gene>
    <name evidence="7" type="ORF">DENIS_0052</name>
</gene>
<comment type="caution">
    <text evidence="7">The sequence shown here is derived from an EMBL/GenBank/DDBJ whole genome shotgun (WGS) entry which is preliminary data.</text>
</comment>
<dbReference type="InterPro" id="IPR050699">
    <property type="entry name" value="RNA-DNA_Helicase"/>
</dbReference>
<reference evidence="8" key="1">
    <citation type="submission" date="2017-11" db="EMBL/GenBank/DDBJ databases">
        <authorList>
            <person name="Watanabe M."/>
            <person name="Kojima H."/>
        </authorList>
    </citation>
    <scope>NUCLEOTIDE SEQUENCE [LARGE SCALE GENOMIC DNA]</scope>
    <source>
        <strain evidence="8">Tokyo 01</strain>
    </source>
</reference>
<name>A0A401FQ48_9BACT</name>
<dbReference type="GO" id="GO:0004386">
    <property type="term" value="F:helicase activity"/>
    <property type="evidence" value="ECO:0007669"/>
    <property type="project" value="UniProtKB-KW"/>
</dbReference>
<dbReference type="EMBL" id="BEXT01000001">
    <property type="protein sequence ID" value="GBC59116.1"/>
    <property type="molecule type" value="Genomic_DNA"/>
</dbReference>
<evidence type="ECO:0000256" key="5">
    <source>
        <dbReference type="SAM" id="MobiDB-lite"/>
    </source>
</evidence>
<dbReference type="GO" id="GO:0070478">
    <property type="term" value="P:nuclear-transcribed mRNA catabolic process, 3'-5' exonucleolytic nonsense-mediated decay"/>
    <property type="evidence" value="ECO:0007669"/>
    <property type="project" value="TreeGrafter"/>
</dbReference>
<dbReference type="SMART" id="SM00490">
    <property type="entry name" value="HELICc"/>
    <property type="match status" value="1"/>
</dbReference>